<keyword evidence="2" id="KW-1185">Reference proteome</keyword>
<evidence type="ECO:0000313" key="2">
    <source>
        <dbReference type="Proteomes" id="UP000054776"/>
    </source>
</evidence>
<reference evidence="1 2" key="1">
    <citation type="submission" date="2015-01" db="EMBL/GenBank/DDBJ databases">
        <title>Evolution of Trichinella species and genotypes.</title>
        <authorList>
            <person name="Korhonen P.K."/>
            <person name="Edoardo P."/>
            <person name="Giuseppe L.R."/>
            <person name="Gasser R.B."/>
        </authorList>
    </citation>
    <scope>NUCLEOTIDE SEQUENCE [LARGE SCALE GENOMIC DNA]</scope>
    <source>
        <strain evidence="1">ISS3</strain>
    </source>
</reference>
<organism evidence="1 2">
    <name type="scientific">Trichinella spiralis</name>
    <name type="common">Trichina worm</name>
    <dbReference type="NCBI Taxonomy" id="6334"/>
    <lineage>
        <taxon>Eukaryota</taxon>
        <taxon>Metazoa</taxon>
        <taxon>Ecdysozoa</taxon>
        <taxon>Nematoda</taxon>
        <taxon>Enoplea</taxon>
        <taxon>Dorylaimia</taxon>
        <taxon>Trichinellida</taxon>
        <taxon>Trichinellidae</taxon>
        <taxon>Trichinella</taxon>
    </lineage>
</organism>
<sequence>MEKKRRIFFIGKKYNDDNGNGTDRSNGTMSRSFHSHLHIRSIGEKLAQAKNDFGGNIVLLVGIGVENFLRELKETKVRVSE</sequence>
<dbReference type="Proteomes" id="UP000054776">
    <property type="component" value="Unassembled WGS sequence"/>
</dbReference>
<dbReference type="AlphaFoldDB" id="A0A0V1BD30"/>
<gene>
    <name evidence="1" type="ORF">T01_10728</name>
</gene>
<proteinExistence type="predicted"/>
<dbReference type="EMBL" id="JYDH01000062">
    <property type="protein sequence ID" value="KRY34760.1"/>
    <property type="molecule type" value="Genomic_DNA"/>
</dbReference>
<evidence type="ECO:0000313" key="1">
    <source>
        <dbReference type="EMBL" id="KRY34760.1"/>
    </source>
</evidence>
<name>A0A0V1BD30_TRISP</name>
<protein>
    <submittedName>
        <fullName evidence="1">Uncharacterized protein</fullName>
    </submittedName>
</protein>
<comment type="caution">
    <text evidence="1">The sequence shown here is derived from an EMBL/GenBank/DDBJ whole genome shotgun (WGS) entry which is preliminary data.</text>
</comment>
<accession>A0A0V1BD30</accession>
<dbReference type="InParanoid" id="A0A0V1BD30"/>